<proteinExistence type="predicted"/>
<gene>
    <name evidence="2" type="ORF">BSL78_20209</name>
</gene>
<dbReference type="PANTHER" id="PTHR45889:SF8">
    <property type="entry name" value="IG-LIKE DOMAIN-CONTAINING PROTEIN"/>
    <property type="match status" value="1"/>
</dbReference>
<dbReference type="Pfam" id="PF13895">
    <property type="entry name" value="Ig_2"/>
    <property type="match status" value="1"/>
</dbReference>
<evidence type="ECO:0000259" key="1">
    <source>
        <dbReference type="PROSITE" id="PS50835"/>
    </source>
</evidence>
<sequence length="308" mass="34438">MTYIVCSIRPLKLRDRNSFLCFLKENASDVPGQSCTISLHTAGTMGKSGTFSIAWVVNNVPTLIYASLNPLQHYGERRRPAADQSGSKVYLEISNVTFKDAGSYKCQRYLIGGHGGTAESRVNTLHVQDPASVEWIPFSNTGSPIVVDRNQNVTVRCLSDGNPSPSVLLQKKTNENQWLDLPLNETFWNVTDNYWKFSYNITEENKCALRCIATNDVGESSPSGVISIERKQSSSLIPEKIPTVRRPEILSFSVWPMASLHQMFIFSVCLTKLNGGIIMLKNSTLRRQKRKDLCSGTFTLLTNNTEMM</sequence>
<accession>A0A2G8K4R1</accession>
<dbReference type="OrthoDB" id="6159398at2759"/>
<dbReference type="PROSITE" id="PS50835">
    <property type="entry name" value="IG_LIKE"/>
    <property type="match status" value="1"/>
</dbReference>
<keyword evidence="3" id="KW-1185">Reference proteome</keyword>
<reference evidence="2 3" key="1">
    <citation type="journal article" date="2017" name="PLoS Biol.">
        <title>The sea cucumber genome provides insights into morphological evolution and visceral regeneration.</title>
        <authorList>
            <person name="Zhang X."/>
            <person name="Sun L."/>
            <person name="Yuan J."/>
            <person name="Sun Y."/>
            <person name="Gao Y."/>
            <person name="Zhang L."/>
            <person name="Li S."/>
            <person name="Dai H."/>
            <person name="Hamel J.F."/>
            <person name="Liu C."/>
            <person name="Yu Y."/>
            <person name="Liu S."/>
            <person name="Lin W."/>
            <person name="Guo K."/>
            <person name="Jin S."/>
            <person name="Xu P."/>
            <person name="Storey K.B."/>
            <person name="Huan P."/>
            <person name="Zhang T."/>
            <person name="Zhou Y."/>
            <person name="Zhang J."/>
            <person name="Lin C."/>
            <person name="Li X."/>
            <person name="Xing L."/>
            <person name="Huo D."/>
            <person name="Sun M."/>
            <person name="Wang L."/>
            <person name="Mercier A."/>
            <person name="Li F."/>
            <person name="Yang H."/>
            <person name="Xiang J."/>
        </authorList>
    </citation>
    <scope>NUCLEOTIDE SEQUENCE [LARGE SCALE GENOMIC DNA]</scope>
    <source>
        <strain evidence="2">Shaxun</strain>
        <tissue evidence="2">Muscle</tissue>
    </source>
</reference>
<name>A0A2G8K4R1_STIJA</name>
<protein>
    <recommendedName>
        <fullName evidence="1">Ig-like domain-containing protein</fullName>
    </recommendedName>
</protein>
<dbReference type="InterPro" id="IPR013783">
    <property type="entry name" value="Ig-like_fold"/>
</dbReference>
<feature type="domain" description="Ig-like" evidence="1">
    <location>
        <begin position="34"/>
        <end position="123"/>
    </location>
</feature>
<organism evidence="2 3">
    <name type="scientific">Stichopus japonicus</name>
    <name type="common">Sea cucumber</name>
    <dbReference type="NCBI Taxonomy" id="307972"/>
    <lineage>
        <taxon>Eukaryota</taxon>
        <taxon>Metazoa</taxon>
        <taxon>Echinodermata</taxon>
        <taxon>Eleutherozoa</taxon>
        <taxon>Echinozoa</taxon>
        <taxon>Holothuroidea</taxon>
        <taxon>Aspidochirotacea</taxon>
        <taxon>Aspidochirotida</taxon>
        <taxon>Stichopodidae</taxon>
        <taxon>Apostichopus</taxon>
    </lineage>
</organism>
<dbReference type="InterPro" id="IPR003599">
    <property type="entry name" value="Ig_sub"/>
</dbReference>
<evidence type="ECO:0000313" key="3">
    <source>
        <dbReference type="Proteomes" id="UP000230750"/>
    </source>
</evidence>
<dbReference type="InterPro" id="IPR036179">
    <property type="entry name" value="Ig-like_dom_sf"/>
</dbReference>
<dbReference type="Proteomes" id="UP000230750">
    <property type="component" value="Unassembled WGS sequence"/>
</dbReference>
<evidence type="ECO:0000313" key="2">
    <source>
        <dbReference type="EMBL" id="PIK42929.1"/>
    </source>
</evidence>
<dbReference type="AlphaFoldDB" id="A0A2G8K4R1"/>
<dbReference type="SMART" id="SM00409">
    <property type="entry name" value="IG"/>
    <property type="match status" value="1"/>
</dbReference>
<dbReference type="Gene3D" id="2.60.40.10">
    <property type="entry name" value="Immunoglobulins"/>
    <property type="match status" value="2"/>
</dbReference>
<dbReference type="SUPFAM" id="SSF48726">
    <property type="entry name" value="Immunoglobulin"/>
    <property type="match status" value="2"/>
</dbReference>
<comment type="caution">
    <text evidence="2">The sequence shown here is derived from an EMBL/GenBank/DDBJ whole genome shotgun (WGS) entry which is preliminary data.</text>
</comment>
<dbReference type="InterPro" id="IPR007110">
    <property type="entry name" value="Ig-like_dom"/>
</dbReference>
<dbReference type="EMBL" id="MRZV01000891">
    <property type="protein sequence ID" value="PIK42929.1"/>
    <property type="molecule type" value="Genomic_DNA"/>
</dbReference>
<dbReference type="PANTHER" id="PTHR45889">
    <property type="entry name" value="IG-LIKE DOMAIN-CONTAINING PROTEIN"/>
    <property type="match status" value="1"/>
</dbReference>